<dbReference type="OrthoDB" id="3863715at2759"/>
<dbReference type="Gene3D" id="4.10.60.10">
    <property type="entry name" value="Zinc finger, CCHC-type"/>
    <property type="match status" value="1"/>
</dbReference>
<comment type="caution">
    <text evidence="2">The sequence shown here is derived from an EMBL/GenBank/DDBJ whole genome shotgun (WGS) entry which is preliminary data.</text>
</comment>
<dbReference type="AlphaFoldDB" id="A0A833RIJ7"/>
<feature type="region of interest" description="Disordered" evidence="1">
    <location>
        <begin position="295"/>
        <end position="322"/>
    </location>
</feature>
<evidence type="ECO:0000313" key="3">
    <source>
        <dbReference type="Proteomes" id="UP000623129"/>
    </source>
</evidence>
<feature type="region of interest" description="Disordered" evidence="1">
    <location>
        <begin position="1"/>
        <end position="22"/>
    </location>
</feature>
<dbReference type="InterPro" id="IPR036875">
    <property type="entry name" value="Znf_CCHC_sf"/>
</dbReference>
<dbReference type="Proteomes" id="UP000623129">
    <property type="component" value="Unassembled WGS sequence"/>
</dbReference>
<evidence type="ECO:0000256" key="1">
    <source>
        <dbReference type="SAM" id="MobiDB-lite"/>
    </source>
</evidence>
<keyword evidence="3" id="KW-1185">Reference proteome</keyword>
<organism evidence="2 3">
    <name type="scientific">Carex littledalei</name>
    <dbReference type="NCBI Taxonomy" id="544730"/>
    <lineage>
        <taxon>Eukaryota</taxon>
        <taxon>Viridiplantae</taxon>
        <taxon>Streptophyta</taxon>
        <taxon>Embryophyta</taxon>
        <taxon>Tracheophyta</taxon>
        <taxon>Spermatophyta</taxon>
        <taxon>Magnoliopsida</taxon>
        <taxon>Liliopsida</taxon>
        <taxon>Poales</taxon>
        <taxon>Cyperaceae</taxon>
        <taxon>Cyperoideae</taxon>
        <taxon>Cariceae</taxon>
        <taxon>Carex</taxon>
        <taxon>Carex subgen. Euthyceras</taxon>
    </lineage>
</organism>
<name>A0A833RIJ7_9POAL</name>
<accession>A0A833RIJ7</accession>
<reference evidence="2" key="1">
    <citation type="submission" date="2020-01" db="EMBL/GenBank/DDBJ databases">
        <title>Genome sequence of Kobresia littledalei, the first chromosome-level genome in the family Cyperaceae.</title>
        <authorList>
            <person name="Qu G."/>
        </authorList>
    </citation>
    <scope>NUCLEOTIDE SEQUENCE</scope>
    <source>
        <strain evidence="2">C.B.Clarke</strain>
        <tissue evidence="2">Leaf</tissue>
    </source>
</reference>
<sequence length="636" mass="71021">MTTVAGRGVLPINGDSPRQQGPDNIDAWGNHIPSEEGWTVVSRKKKIASQPQQAQVPQLRQWKDDLLKQRRCFKCLAKGHRRYQCKNKLKCLNCARTGNTAGKCKQQVTQAIKRGIEAQVSKISPTTGDFIAIFPNVAMRNQAVDICVFTIQPRVEVQLAAWTTHTGMVYDPTTHKARIKLHNLPLQHWNWEDIAQLVSGFGSLEKMATPLENDNYVEMTILVGVYHPFKVPLTLSATADPCSTTVDVELEGWIHNSIFDADPPLNEEHTDENQHQDEINEARYWEEEYRANAKGGRRLHSYDSRQHSGPVTQNQRRKWQAQRRTGQMERIIANHTGEEHNVNSDFRVNILNGKKTEVTIGVRRVQGMNWLIGASIECEGNTISTPGIARKWDPAEHISKKGQPRSDGYSENTAAQIQTGIFIFLEATATAQSTRKIMEIPAQTEGETIGTTAQQLLETPAQTVVYQQPNNNSSTNGDTGPNQGIQVTAQQQEEVAAQRGVEIIPPQQIKDIPAANTDNIKIEPNTHTEEYYDGPPPGFPGPPKYANAVRRSPRLKHKNTGPYITPEERARLVSKPDSAPITRESAKKSFKAYQAQLDYFKSTNPLSEAQAQLIAMVVGIELKGQLADQVCDMLLT</sequence>
<evidence type="ECO:0008006" key="4">
    <source>
        <dbReference type="Google" id="ProtNLM"/>
    </source>
</evidence>
<dbReference type="EMBL" id="SWLB01000008">
    <property type="protein sequence ID" value="KAF3335858.1"/>
    <property type="molecule type" value="Genomic_DNA"/>
</dbReference>
<dbReference type="GO" id="GO:0008270">
    <property type="term" value="F:zinc ion binding"/>
    <property type="evidence" value="ECO:0007669"/>
    <property type="project" value="InterPro"/>
</dbReference>
<evidence type="ECO:0000313" key="2">
    <source>
        <dbReference type="EMBL" id="KAF3335858.1"/>
    </source>
</evidence>
<dbReference type="GO" id="GO:0003676">
    <property type="term" value="F:nucleic acid binding"/>
    <property type="evidence" value="ECO:0007669"/>
    <property type="project" value="InterPro"/>
</dbReference>
<dbReference type="SUPFAM" id="SSF57756">
    <property type="entry name" value="Retrovirus zinc finger-like domains"/>
    <property type="match status" value="1"/>
</dbReference>
<gene>
    <name evidence="2" type="ORF">FCM35_KLT20365</name>
</gene>
<protein>
    <recommendedName>
        <fullName evidence="4">CCHC-type domain-containing protein</fullName>
    </recommendedName>
</protein>
<proteinExistence type="predicted"/>